<evidence type="ECO:0008006" key="8">
    <source>
        <dbReference type="Google" id="ProtNLM"/>
    </source>
</evidence>
<keyword evidence="7" id="KW-1185">Reference proteome</keyword>
<dbReference type="PROSITE" id="PS51192">
    <property type="entry name" value="HELICASE_ATP_BIND_1"/>
    <property type="match status" value="1"/>
</dbReference>
<name>A0ABN9R211_9DINO</name>
<accession>A0ABN9R211</accession>
<feature type="region of interest" description="Disordered" evidence="3">
    <location>
        <begin position="272"/>
        <end position="304"/>
    </location>
</feature>
<evidence type="ECO:0000256" key="2">
    <source>
        <dbReference type="SAM" id="Coils"/>
    </source>
</evidence>
<evidence type="ECO:0000313" key="7">
    <source>
        <dbReference type="Proteomes" id="UP001189429"/>
    </source>
</evidence>
<dbReference type="Gene3D" id="3.40.50.10810">
    <property type="entry name" value="Tandem AAA-ATPase domain"/>
    <property type="match status" value="2"/>
</dbReference>
<feature type="region of interest" description="Disordered" evidence="3">
    <location>
        <begin position="457"/>
        <end position="508"/>
    </location>
</feature>
<feature type="compositionally biased region" description="Basic residues" evidence="3">
    <location>
        <begin position="461"/>
        <end position="477"/>
    </location>
</feature>
<dbReference type="Gene3D" id="1.20.120.850">
    <property type="entry name" value="SWI2/SNF2 ATPases, N-terminal domain"/>
    <property type="match status" value="1"/>
</dbReference>
<evidence type="ECO:0000313" key="6">
    <source>
        <dbReference type="EMBL" id="CAK0812773.1"/>
    </source>
</evidence>
<dbReference type="InterPro" id="IPR049730">
    <property type="entry name" value="SNF2/RAD54-like_C"/>
</dbReference>
<dbReference type="SMART" id="SM00490">
    <property type="entry name" value="HELICc"/>
    <property type="match status" value="1"/>
</dbReference>
<dbReference type="InterPro" id="IPR038718">
    <property type="entry name" value="SNF2-like_sf"/>
</dbReference>
<evidence type="ECO:0000256" key="1">
    <source>
        <dbReference type="ARBA" id="ARBA00022801"/>
    </source>
</evidence>
<organism evidence="6 7">
    <name type="scientific">Prorocentrum cordatum</name>
    <dbReference type="NCBI Taxonomy" id="2364126"/>
    <lineage>
        <taxon>Eukaryota</taxon>
        <taxon>Sar</taxon>
        <taxon>Alveolata</taxon>
        <taxon>Dinophyceae</taxon>
        <taxon>Prorocentrales</taxon>
        <taxon>Prorocentraceae</taxon>
        <taxon>Prorocentrum</taxon>
    </lineage>
</organism>
<dbReference type="PANTHER" id="PTHR45629:SF7">
    <property type="entry name" value="DNA EXCISION REPAIR PROTEIN ERCC-6-RELATED"/>
    <property type="match status" value="1"/>
</dbReference>
<reference evidence="6" key="1">
    <citation type="submission" date="2023-10" db="EMBL/GenBank/DDBJ databases">
        <authorList>
            <person name="Chen Y."/>
            <person name="Shah S."/>
            <person name="Dougan E. K."/>
            <person name="Thang M."/>
            <person name="Chan C."/>
        </authorList>
    </citation>
    <scope>NUCLEOTIDE SEQUENCE [LARGE SCALE GENOMIC DNA]</scope>
</reference>
<dbReference type="InterPro" id="IPR000330">
    <property type="entry name" value="SNF2_N"/>
</dbReference>
<protein>
    <recommendedName>
        <fullName evidence="8">DNA excision repair protein ERCC-6</fullName>
    </recommendedName>
</protein>
<feature type="coiled-coil region" evidence="2">
    <location>
        <begin position="1032"/>
        <end position="1115"/>
    </location>
</feature>
<dbReference type="SUPFAM" id="SSF52540">
    <property type="entry name" value="P-loop containing nucleoside triphosphate hydrolases"/>
    <property type="match status" value="2"/>
</dbReference>
<feature type="region of interest" description="Disordered" evidence="3">
    <location>
        <begin position="33"/>
        <end position="153"/>
    </location>
</feature>
<proteinExistence type="predicted"/>
<feature type="compositionally biased region" description="Acidic residues" evidence="3">
    <location>
        <begin position="56"/>
        <end position="66"/>
    </location>
</feature>
<dbReference type="PANTHER" id="PTHR45629">
    <property type="entry name" value="SNF2/RAD54 FAMILY MEMBER"/>
    <property type="match status" value="1"/>
</dbReference>
<sequence>MWSIGAMAEGCQGDGGLGLDDGVPVFAAEAEATEEAAGRLPAQRVSAAERRSSSAVDDDMSDDAEDAAPLAGLFKAKLPVAPRSVPMPPARGRGARGARPTSGDAAEEPAAEPAEPARTERMPPPPPRAPKRKGAPAAEPSGGAQPLSAQAAGCRARIAELEALKEAQLRREDYMGAHQTKQLILQQQQALQGLRRQLDSMATPARKGPRVSVSCGPRKRAVAAAPPPPSIDEVAESTAAMCQPEEPKEGASARAAAEPPAPCLLEKPAAAEEMQQDVADPAGEGEEEPQDAEEEAGQWRPSKARPEFVELPCEGSGLGAEPFTLPQQTFDRLYPYQRAGVAWMARLWQKRQGGVLADEMGLGKTVQVCSMLNGARRAGATHALLLLPISLLDQWAKEARVWCPGWPVYTYYGSAAQRAQALRRVSKPQGGLLLTSYALIGNVDDLFRVIVDEAPSPVQRRGGRGHGRGGPRPSKRRKMDDDEGLEDASGEEEPREPELPDGGELPRSGSVRPWDIVICDEAHRMKNISTLLGKSLRQLESSCRILLTGTPVQNALQDLWSLMDFAQPGLLGNHATFVKTFSEPIDRGSVRGANPFAVQLKKHLSEQLRNMISPHLLRRTKLGTGLVGEGDDAGAPDCGAESGVDDAEGGEDVKKLIPKKETVIWLAPSGEQVQAYKKILEKSDVIREACSKQKLGIEVFRAIGLLKRLCNHPMTLVPTPKPGAWAAILSDAIASQEPQQVQKPEGPETEGLDLTPCAGEAESLAAPGVSGAAAENDDARAGQATEVMLKRLPRDSLSMIQQSAKLRCLSELLPALAVRGHRTLIFSQSLKMLDLIQVCCLKPHGLRCLRMDGQTDAVARAEKVQKFNKQPDRFQCMLLTTSVGGVGLNLTSADRVVLVDPSWNPATDAQAVDRAFRIGQTREVRVYRLIMSGLIEDKMFRLQVFKMGLTKSALESDQSKTYFSSRQIKALFEWTDPAEGETRKMILEKHGADSEQAVQQAAEEDGGGGDEGWIEAGPAVGLSDFTVLHGAVATEEEESDECTAQVMEAKEKLGAADEKLIRMTDAKQEAEDNRDRLAKELEDAKVNSEKLKESKVNAQEMLKERRAELARAQRAEVATQHSLERASRARTAALTDHQRAQQVLFSHRGAADEADRAASLSAGSAQEAEQSIAQAADQVDGLLALFDGSGVATEQGVVDANVVKMRMVHKRLEKVRAALEGLEARQEELAAAEEGLVVSEQACAEAEAAVKRFGDDAEGQNAIAKKSAEINQRNREAERRKVELDHGRLQQRVEGARETLAQAAQSLLEVAQTFVDTFDKTKTRPVRADQVKTAQSAAKATCRQVVSACSAAKKAREAWGKAMVARRKAFQKVGTAAVVEAGADFCYTEASREFDEATAEEEARRQEREFCDSQAASAEQALAAVEAEVASNKQRLVELKAAQPVAKEAVNAARQALKTAASEKQTLHSACSKVEKAHMQMEEAASSAVQMLKGEQYDANQVEQAYERKNGGD</sequence>
<feature type="domain" description="Helicase C-terminal" evidence="5">
    <location>
        <begin position="808"/>
        <end position="969"/>
    </location>
</feature>
<evidence type="ECO:0000259" key="5">
    <source>
        <dbReference type="PROSITE" id="PS51194"/>
    </source>
</evidence>
<feature type="compositionally biased region" description="Acidic residues" evidence="3">
    <location>
        <begin position="481"/>
        <end position="501"/>
    </location>
</feature>
<feature type="domain" description="Helicase ATP-binding" evidence="4">
    <location>
        <begin position="345"/>
        <end position="569"/>
    </location>
</feature>
<dbReference type="EMBL" id="CAUYUJ010005224">
    <property type="protein sequence ID" value="CAK0812773.1"/>
    <property type="molecule type" value="Genomic_DNA"/>
</dbReference>
<dbReference type="InterPro" id="IPR014001">
    <property type="entry name" value="Helicase_ATP-bd"/>
</dbReference>
<keyword evidence="2" id="KW-0175">Coiled coil</keyword>
<gene>
    <name evidence="6" type="ORF">PCOR1329_LOCUS16960</name>
</gene>
<feature type="compositionally biased region" description="Acidic residues" evidence="3">
    <location>
        <begin position="283"/>
        <end position="296"/>
    </location>
</feature>
<dbReference type="Gene3D" id="3.40.50.300">
    <property type="entry name" value="P-loop containing nucleotide triphosphate hydrolases"/>
    <property type="match status" value="1"/>
</dbReference>
<feature type="coiled-coil region" evidence="2">
    <location>
        <begin position="1165"/>
        <end position="1232"/>
    </location>
</feature>
<dbReference type="CDD" id="cd18793">
    <property type="entry name" value="SF2_C_SNF"/>
    <property type="match status" value="1"/>
</dbReference>
<dbReference type="SMART" id="SM00487">
    <property type="entry name" value="DEXDc"/>
    <property type="match status" value="1"/>
</dbReference>
<feature type="region of interest" description="Disordered" evidence="3">
    <location>
        <begin position="201"/>
        <end position="260"/>
    </location>
</feature>
<keyword evidence="1" id="KW-0378">Hydrolase</keyword>
<feature type="region of interest" description="Disordered" evidence="3">
    <location>
        <begin position="630"/>
        <end position="650"/>
    </location>
</feature>
<dbReference type="Pfam" id="PF00176">
    <property type="entry name" value="SNF2-rel_dom"/>
    <property type="match status" value="1"/>
</dbReference>
<dbReference type="PROSITE" id="PS51194">
    <property type="entry name" value="HELICASE_CTER"/>
    <property type="match status" value="1"/>
</dbReference>
<dbReference type="InterPro" id="IPR050496">
    <property type="entry name" value="SNF2_RAD54_helicase_repair"/>
</dbReference>
<dbReference type="InterPro" id="IPR001650">
    <property type="entry name" value="Helicase_C-like"/>
</dbReference>
<comment type="caution">
    <text evidence="6">The sequence shown here is derived from an EMBL/GenBank/DDBJ whole genome shotgun (WGS) entry which is preliminary data.</text>
</comment>
<evidence type="ECO:0000259" key="4">
    <source>
        <dbReference type="PROSITE" id="PS51192"/>
    </source>
</evidence>
<dbReference type="InterPro" id="IPR027417">
    <property type="entry name" value="P-loop_NTPase"/>
</dbReference>
<dbReference type="Pfam" id="PF00271">
    <property type="entry name" value="Helicase_C"/>
    <property type="match status" value="1"/>
</dbReference>
<feature type="coiled-coil region" evidence="2">
    <location>
        <begin position="1415"/>
        <end position="1442"/>
    </location>
</feature>
<dbReference type="Proteomes" id="UP001189429">
    <property type="component" value="Unassembled WGS sequence"/>
</dbReference>
<evidence type="ECO:0000256" key="3">
    <source>
        <dbReference type="SAM" id="MobiDB-lite"/>
    </source>
</evidence>